<gene>
    <name evidence="2" type="primary">At5g23290</name>
    <name evidence="2" type="ORF">Zm00014a_004920</name>
</gene>
<protein>
    <submittedName>
        <fullName evidence="2">Putative prefoldin subunit 5</fullName>
    </submittedName>
</protein>
<dbReference type="PANTHER" id="PTHR12674">
    <property type="entry name" value="PREFOLDIN SUBUNIT 5"/>
    <property type="match status" value="1"/>
</dbReference>
<dbReference type="Proteomes" id="UP000251960">
    <property type="component" value="Chromosome 1"/>
</dbReference>
<dbReference type="InterPro" id="IPR004127">
    <property type="entry name" value="Prefoldin_subunit_alpha"/>
</dbReference>
<dbReference type="InterPro" id="IPR009053">
    <property type="entry name" value="Prefoldin"/>
</dbReference>
<dbReference type="GO" id="GO:0051082">
    <property type="term" value="F:unfolded protein binding"/>
    <property type="evidence" value="ECO:0007669"/>
    <property type="project" value="InterPro"/>
</dbReference>
<dbReference type="AlphaFoldDB" id="A0A317YH66"/>
<dbReference type="Gene3D" id="1.10.287.370">
    <property type="match status" value="1"/>
</dbReference>
<dbReference type="EMBL" id="NCVQ01000001">
    <property type="protein sequence ID" value="PWZ57072.1"/>
    <property type="molecule type" value="Genomic_DNA"/>
</dbReference>
<dbReference type="Pfam" id="PF02996">
    <property type="entry name" value="Prefoldin"/>
    <property type="match status" value="1"/>
</dbReference>
<dbReference type="PANTHER" id="PTHR12674:SF2">
    <property type="entry name" value="PREFOLDIN SUBUNIT 5"/>
    <property type="match status" value="1"/>
</dbReference>
<proteinExistence type="inferred from homology"/>
<dbReference type="GO" id="GO:0006457">
    <property type="term" value="P:protein folding"/>
    <property type="evidence" value="ECO:0007669"/>
    <property type="project" value="InterPro"/>
</dbReference>
<dbReference type="ExpressionAtlas" id="A0A317YH66">
    <property type="expression patterns" value="baseline and differential"/>
</dbReference>
<evidence type="ECO:0000256" key="1">
    <source>
        <dbReference type="ARBA" id="ARBA00010048"/>
    </source>
</evidence>
<accession>A0A317YH66</accession>
<evidence type="ECO:0000313" key="2">
    <source>
        <dbReference type="EMBL" id="PWZ57072.1"/>
    </source>
</evidence>
<sequence length="132" mass="14821">MLVPLTASLYVPGSLDDAEKVLVDVGTGYFIEKTMAQGKEYCERKINLLKSNFDELVEVRGYEKESHSRRYGFATTSQAEASVTGPKFMRAGCTPRLFYLCCIKHHLVILKLGVTQQRRLYSLASSVAQHTL</sequence>
<dbReference type="NCBIfam" id="TIGR00293">
    <property type="entry name" value="prefoldin subunit alpha"/>
    <property type="match status" value="1"/>
</dbReference>
<dbReference type="GO" id="GO:0016272">
    <property type="term" value="C:prefoldin complex"/>
    <property type="evidence" value="ECO:0007669"/>
    <property type="project" value="InterPro"/>
</dbReference>
<name>A0A317YH66_MAIZE</name>
<dbReference type="SUPFAM" id="SSF46579">
    <property type="entry name" value="Prefoldin"/>
    <property type="match status" value="1"/>
</dbReference>
<comment type="similarity">
    <text evidence="1">Belongs to the prefoldin subunit alpha family.</text>
</comment>
<organism evidence="2">
    <name type="scientific">Zea mays</name>
    <name type="common">Maize</name>
    <dbReference type="NCBI Taxonomy" id="4577"/>
    <lineage>
        <taxon>Eukaryota</taxon>
        <taxon>Viridiplantae</taxon>
        <taxon>Streptophyta</taxon>
        <taxon>Embryophyta</taxon>
        <taxon>Tracheophyta</taxon>
        <taxon>Spermatophyta</taxon>
        <taxon>Magnoliopsida</taxon>
        <taxon>Liliopsida</taxon>
        <taxon>Poales</taxon>
        <taxon>Poaceae</taxon>
        <taxon>PACMAD clade</taxon>
        <taxon>Panicoideae</taxon>
        <taxon>Andropogonodae</taxon>
        <taxon>Andropogoneae</taxon>
        <taxon>Tripsacinae</taxon>
        <taxon>Zea</taxon>
    </lineage>
</organism>
<dbReference type="InterPro" id="IPR011599">
    <property type="entry name" value="PFD_alpha_archaea"/>
</dbReference>
<dbReference type="CDD" id="cd23157">
    <property type="entry name" value="Prefoldin_5"/>
    <property type="match status" value="1"/>
</dbReference>
<reference evidence="2" key="1">
    <citation type="journal article" date="2018" name="Nat. Genet.">
        <title>Extensive intraspecific gene order and gene structural variations between Mo17 and other maize genomes.</title>
        <authorList>
            <person name="Sun S."/>
            <person name="Zhou Y."/>
            <person name="Chen J."/>
            <person name="Shi J."/>
            <person name="Zhao H."/>
            <person name="Zhao H."/>
            <person name="Song W."/>
            <person name="Zhang M."/>
            <person name="Cui Y."/>
            <person name="Dong X."/>
            <person name="Liu H."/>
            <person name="Ma X."/>
            <person name="Jiao Y."/>
            <person name="Wang B."/>
            <person name="Wei X."/>
            <person name="Stein J.C."/>
            <person name="Glaubitz J.C."/>
            <person name="Lu F."/>
            <person name="Yu G."/>
            <person name="Liang C."/>
            <person name="Fengler K."/>
            <person name="Li B."/>
            <person name="Rafalski A."/>
            <person name="Schnable P.S."/>
            <person name="Ware D.H."/>
            <person name="Buckler E.S."/>
            <person name="Lai J."/>
        </authorList>
    </citation>
    <scope>NUCLEOTIDE SEQUENCE [LARGE SCALE GENOMIC DNA]</scope>
    <source>
        <tissue evidence="2">Seedling</tissue>
    </source>
</reference>
<dbReference type="GO" id="GO:0009409">
    <property type="term" value="P:response to cold"/>
    <property type="evidence" value="ECO:0007669"/>
    <property type="project" value="UniProtKB-ARBA"/>
</dbReference>
<comment type="caution">
    <text evidence="2">The sequence shown here is derived from an EMBL/GenBank/DDBJ whole genome shotgun (WGS) entry which is preliminary data.</text>
</comment>